<gene>
    <name evidence="1" type="ORF">NX801_10980</name>
</gene>
<reference evidence="1" key="1">
    <citation type="submission" date="2022-08" db="EMBL/GenBank/DDBJ databases">
        <authorList>
            <person name="Somphong A."/>
            <person name="Phongsopitanun W."/>
        </authorList>
    </citation>
    <scope>NUCLEOTIDE SEQUENCE</scope>
    <source>
        <strain evidence="1">LP05-1</strain>
    </source>
</reference>
<accession>A0ABT2CFI4</accession>
<organism evidence="1 2">
    <name type="scientific">Streptomyces pyxinae</name>
    <dbReference type="NCBI Taxonomy" id="2970734"/>
    <lineage>
        <taxon>Bacteria</taxon>
        <taxon>Bacillati</taxon>
        <taxon>Actinomycetota</taxon>
        <taxon>Actinomycetes</taxon>
        <taxon>Kitasatosporales</taxon>
        <taxon>Streptomycetaceae</taxon>
        <taxon>Streptomyces</taxon>
    </lineage>
</organism>
<name>A0ABT2CFI4_9ACTN</name>
<dbReference type="RefSeq" id="WP_258787169.1">
    <property type="nucleotide sequence ID" value="NZ_JANUGQ010000007.1"/>
</dbReference>
<comment type="caution">
    <text evidence="1">The sequence shown here is derived from an EMBL/GenBank/DDBJ whole genome shotgun (WGS) entry which is preliminary data.</text>
</comment>
<proteinExistence type="predicted"/>
<protein>
    <submittedName>
        <fullName evidence="1">Uncharacterized protein</fullName>
    </submittedName>
</protein>
<sequence>MTTEPVPVHLPLPAVEDFAELRRCLDVGLARIDGQLALLAQRHGQIERELTELDTRVTRLEHAKWPLPAVTGLTSVGALVMAGWQAMGR</sequence>
<dbReference type="Proteomes" id="UP001431313">
    <property type="component" value="Unassembled WGS sequence"/>
</dbReference>
<dbReference type="EMBL" id="JANUGQ010000007">
    <property type="protein sequence ID" value="MCS0636177.1"/>
    <property type="molecule type" value="Genomic_DNA"/>
</dbReference>
<keyword evidence="2" id="KW-1185">Reference proteome</keyword>
<evidence type="ECO:0000313" key="2">
    <source>
        <dbReference type="Proteomes" id="UP001431313"/>
    </source>
</evidence>
<evidence type="ECO:0000313" key="1">
    <source>
        <dbReference type="EMBL" id="MCS0636177.1"/>
    </source>
</evidence>